<dbReference type="InterPro" id="IPR039353">
    <property type="entry name" value="TF_Adf1"/>
</dbReference>
<feature type="domain" description="MADF" evidence="2">
    <location>
        <begin position="6"/>
        <end position="96"/>
    </location>
</feature>
<dbReference type="PANTHER" id="PTHR12243">
    <property type="entry name" value="MADF DOMAIN TRANSCRIPTION FACTOR"/>
    <property type="match status" value="1"/>
</dbReference>
<evidence type="ECO:0000256" key="1">
    <source>
        <dbReference type="PROSITE-ProRule" id="PRU00371"/>
    </source>
</evidence>
<dbReference type="AlphaFoldDB" id="A0AAE1ASE5"/>
<reference evidence="4" key="1">
    <citation type="journal article" date="2023" name="G3 (Bethesda)">
        <title>A reference genome for the long-term kleptoplast-retaining sea slug Elysia crispata morphotype clarki.</title>
        <authorList>
            <person name="Eastman K.E."/>
            <person name="Pendleton A.L."/>
            <person name="Shaikh M.A."/>
            <person name="Suttiyut T."/>
            <person name="Ogas R."/>
            <person name="Tomko P."/>
            <person name="Gavelis G."/>
            <person name="Widhalm J.R."/>
            <person name="Wisecaver J.H."/>
        </authorList>
    </citation>
    <scope>NUCLEOTIDE SEQUENCE</scope>
    <source>
        <strain evidence="4">ECLA1</strain>
    </source>
</reference>
<evidence type="ECO:0008006" key="6">
    <source>
        <dbReference type="Google" id="ProtNLM"/>
    </source>
</evidence>
<evidence type="ECO:0000313" key="5">
    <source>
        <dbReference type="Proteomes" id="UP001283361"/>
    </source>
</evidence>
<proteinExistence type="predicted"/>
<dbReference type="PROSITE" id="PS51029">
    <property type="entry name" value="MADF"/>
    <property type="match status" value="1"/>
</dbReference>
<evidence type="ECO:0000259" key="3">
    <source>
        <dbReference type="PROSITE" id="PS51031"/>
    </source>
</evidence>
<dbReference type="PANTHER" id="PTHR12243:SF67">
    <property type="entry name" value="COREPRESSOR OF PANGOLIN, ISOFORM A-RELATED"/>
    <property type="match status" value="1"/>
</dbReference>
<dbReference type="GO" id="GO:0005667">
    <property type="term" value="C:transcription regulator complex"/>
    <property type="evidence" value="ECO:0007669"/>
    <property type="project" value="TreeGrafter"/>
</dbReference>
<dbReference type="SMART" id="SM00595">
    <property type="entry name" value="MADF"/>
    <property type="match status" value="1"/>
</dbReference>
<dbReference type="GO" id="GO:0003677">
    <property type="term" value="F:DNA binding"/>
    <property type="evidence" value="ECO:0007669"/>
    <property type="project" value="InterPro"/>
</dbReference>
<evidence type="ECO:0000313" key="4">
    <source>
        <dbReference type="EMBL" id="KAK3793102.1"/>
    </source>
</evidence>
<accession>A0AAE1ASE5</accession>
<evidence type="ECO:0000259" key="2">
    <source>
        <dbReference type="PROSITE" id="PS51029"/>
    </source>
</evidence>
<dbReference type="InterPro" id="IPR006578">
    <property type="entry name" value="MADF-dom"/>
</dbReference>
<organism evidence="4 5">
    <name type="scientific">Elysia crispata</name>
    <name type="common">lettuce slug</name>
    <dbReference type="NCBI Taxonomy" id="231223"/>
    <lineage>
        <taxon>Eukaryota</taxon>
        <taxon>Metazoa</taxon>
        <taxon>Spiralia</taxon>
        <taxon>Lophotrochozoa</taxon>
        <taxon>Mollusca</taxon>
        <taxon>Gastropoda</taxon>
        <taxon>Heterobranchia</taxon>
        <taxon>Euthyneura</taxon>
        <taxon>Panpulmonata</taxon>
        <taxon>Sacoglossa</taxon>
        <taxon>Placobranchoidea</taxon>
        <taxon>Plakobranchidae</taxon>
        <taxon>Elysia</taxon>
    </lineage>
</organism>
<dbReference type="Pfam" id="PF02944">
    <property type="entry name" value="BESS"/>
    <property type="match status" value="1"/>
</dbReference>
<gene>
    <name evidence="4" type="ORF">RRG08_038607</name>
</gene>
<dbReference type="GO" id="GO:0005634">
    <property type="term" value="C:nucleus"/>
    <property type="evidence" value="ECO:0007669"/>
    <property type="project" value="UniProtKB-SubCell"/>
</dbReference>
<keyword evidence="1" id="KW-0539">Nucleus</keyword>
<protein>
    <recommendedName>
        <fullName evidence="6">MADF domain-containing protein</fullName>
    </recommendedName>
</protein>
<feature type="domain" description="BESS" evidence="3">
    <location>
        <begin position="190"/>
        <end position="229"/>
    </location>
</feature>
<dbReference type="Proteomes" id="UP001283361">
    <property type="component" value="Unassembled WGS sequence"/>
</dbReference>
<dbReference type="GO" id="GO:0006357">
    <property type="term" value="P:regulation of transcription by RNA polymerase II"/>
    <property type="evidence" value="ECO:0007669"/>
    <property type="project" value="TreeGrafter"/>
</dbReference>
<dbReference type="Pfam" id="PF10545">
    <property type="entry name" value="MADF_DNA_bdg"/>
    <property type="match status" value="1"/>
</dbReference>
<comment type="caution">
    <text evidence="4">The sequence shown here is derived from an EMBL/GenBank/DDBJ whole genome shotgun (WGS) entry which is preliminary data.</text>
</comment>
<dbReference type="PROSITE" id="PS51031">
    <property type="entry name" value="BESS"/>
    <property type="match status" value="1"/>
</dbReference>
<name>A0AAE1ASE5_9GAST</name>
<comment type="subcellular location">
    <subcellularLocation>
        <location evidence="1">Nucleus</location>
    </subcellularLocation>
</comment>
<dbReference type="InterPro" id="IPR004210">
    <property type="entry name" value="BESS_motif"/>
</dbReference>
<dbReference type="EMBL" id="JAWDGP010001281">
    <property type="protein sequence ID" value="KAK3793102.1"/>
    <property type="molecule type" value="Genomic_DNA"/>
</dbReference>
<keyword evidence="5" id="KW-1185">Reference proteome</keyword>
<sequence length="245" mass="28448">MVDSGLLFEAVKKRSSLWDRTDANYSNTQLFNDLWKEIGAELGCNDLEARKKWTNLRDYFHRMNRYLCREDGESRIIPKKKWFLYNSLSFLVPHLKNYKRVDKPIDPEEEYTAGYQFEFDDCLSQTSSIPLSDTNRDRTIVSTAIQSEEPEEEIADGKSFSHFDREGKSVDSIGPHVKRLAANENFDNEEDEDELFLRSLIPKMKLMTMHHKMEYQAGMIMLILKHFKLSEKSSLSLGAAAQGTN</sequence>